<dbReference type="RefSeq" id="WP_132123091.1">
    <property type="nucleotide sequence ID" value="NZ_SLWS01000009.1"/>
</dbReference>
<dbReference type="Proteomes" id="UP000295680">
    <property type="component" value="Unassembled WGS sequence"/>
</dbReference>
<dbReference type="GO" id="GO:0004601">
    <property type="term" value="F:peroxidase activity"/>
    <property type="evidence" value="ECO:0007669"/>
    <property type="project" value="UniProtKB-KW"/>
</dbReference>
<evidence type="ECO:0000313" key="1">
    <source>
        <dbReference type="EMBL" id="TCO54090.1"/>
    </source>
</evidence>
<name>A0A4V2S5Z8_9PSEU</name>
<dbReference type="AlphaFoldDB" id="A0A4V2S5Z8"/>
<keyword evidence="1" id="KW-0560">Oxidoreductase</keyword>
<dbReference type="InterPro" id="IPR029032">
    <property type="entry name" value="AhpD-like"/>
</dbReference>
<dbReference type="OrthoDB" id="5521565at2"/>
<keyword evidence="1" id="KW-0575">Peroxidase</keyword>
<keyword evidence="2" id="KW-1185">Reference proteome</keyword>
<organism evidence="1 2">
    <name type="scientific">Actinocrispum wychmicini</name>
    <dbReference type="NCBI Taxonomy" id="1213861"/>
    <lineage>
        <taxon>Bacteria</taxon>
        <taxon>Bacillati</taxon>
        <taxon>Actinomycetota</taxon>
        <taxon>Actinomycetes</taxon>
        <taxon>Pseudonocardiales</taxon>
        <taxon>Pseudonocardiaceae</taxon>
        <taxon>Actinocrispum</taxon>
    </lineage>
</organism>
<dbReference type="SUPFAM" id="SSF69118">
    <property type="entry name" value="AhpD-like"/>
    <property type="match status" value="1"/>
</dbReference>
<proteinExistence type="predicted"/>
<accession>A0A4V2S5Z8</accession>
<sequence length="286" mass="31537">MRLSVLDHGHRLRARLFLGATSRMAGVDSPDIVKMLLYRPGFFARPLLDLTAHAMRGPSFWTAGEREYLAMCTAQLHQCSFCHVTHTELTRLAAHGEVDPDDPSSARPELRAIREFLDTVSSTPDQARAVDLPRRAVLEALHVNLVWNVVNRLANAFGFELRDGQLETGTRSLHRFGYRFPAFLIADGDRADHGGLVDNLRHAVFNAPATTDTALRQAVATGDSAPEPWQRYAATVRDHSYRVTDADIDQLKSAGHAEDAIFEITVAATVGAALRSFDAGREVGQE</sequence>
<evidence type="ECO:0000313" key="2">
    <source>
        <dbReference type="Proteomes" id="UP000295680"/>
    </source>
</evidence>
<gene>
    <name evidence="1" type="ORF">EV192_10970</name>
</gene>
<reference evidence="1 2" key="1">
    <citation type="submission" date="2019-03" db="EMBL/GenBank/DDBJ databases">
        <title>Genomic Encyclopedia of Type Strains, Phase IV (KMG-IV): sequencing the most valuable type-strain genomes for metagenomic binning, comparative biology and taxonomic classification.</title>
        <authorList>
            <person name="Goeker M."/>
        </authorList>
    </citation>
    <scope>NUCLEOTIDE SEQUENCE [LARGE SCALE GENOMIC DNA]</scope>
    <source>
        <strain evidence="1 2">DSM 45934</strain>
    </source>
</reference>
<comment type="caution">
    <text evidence="1">The sequence shown here is derived from an EMBL/GenBank/DDBJ whole genome shotgun (WGS) entry which is preliminary data.</text>
</comment>
<dbReference type="Gene3D" id="1.20.1290.10">
    <property type="entry name" value="AhpD-like"/>
    <property type="match status" value="1"/>
</dbReference>
<dbReference type="EMBL" id="SLWS01000009">
    <property type="protein sequence ID" value="TCO54090.1"/>
    <property type="molecule type" value="Genomic_DNA"/>
</dbReference>
<protein>
    <submittedName>
        <fullName evidence="1">AhpD family alkylhydroperoxidase</fullName>
    </submittedName>
</protein>